<dbReference type="FunCoup" id="A0A5R8QCP6">
    <property type="interactions" value="252"/>
</dbReference>
<dbReference type="SUPFAM" id="SSF53098">
    <property type="entry name" value="Ribonuclease H-like"/>
    <property type="match status" value="1"/>
</dbReference>
<evidence type="ECO:0000256" key="2">
    <source>
        <dbReference type="ARBA" id="ARBA00022517"/>
    </source>
</evidence>
<dbReference type="OrthoDB" id="9796140at2"/>
<sequence>MRVIGLDVGTVTVGIAMSDPLGFSAQPLETFRFPSEQYKTAIQHIATLVKKHDVERIVIGLPKNMNGSIGPSGERSKAFKEALAKVVDVPLVLWDERLTTVQAERILLEADTSRKKRKKVIDTMAATLILDNYLQSI</sequence>
<evidence type="ECO:0000256" key="3">
    <source>
        <dbReference type="ARBA" id="ARBA00022722"/>
    </source>
</evidence>
<keyword evidence="1 5" id="KW-0963">Cytoplasm</keyword>
<evidence type="ECO:0000256" key="4">
    <source>
        <dbReference type="ARBA" id="ARBA00022801"/>
    </source>
</evidence>
<dbReference type="RefSeq" id="WP_138190824.1">
    <property type="nucleotide sequence ID" value="NZ_VBWP01000004.1"/>
</dbReference>
<dbReference type="GO" id="GO:0004518">
    <property type="term" value="F:nuclease activity"/>
    <property type="evidence" value="ECO:0007669"/>
    <property type="project" value="UniProtKB-KW"/>
</dbReference>
<evidence type="ECO:0000256" key="1">
    <source>
        <dbReference type="ARBA" id="ARBA00022490"/>
    </source>
</evidence>
<dbReference type="SMART" id="SM00732">
    <property type="entry name" value="YqgFc"/>
    <property type="match status" value="1"/>
</dbReference>
<dbReference type="InterPro" id="IPR012337">
    <property type="entry name" value="RNaseH-like_sf"/>
</dbReference>
<proteinExistence type="inferred from homology"/>
<dbReference type="InterPro" id="IPR006641">
    <property type="entry name" value="YqgF/RNaseH-like_dom"/>
</dbReference>
<evidence type="ECO:0000259" key="6">
    <source>
        <dbReference type="SMART" id="SM00732"/>
    </source>
</evidence>
<dbReference type="GO" id="GO:0016788">
    <property type="term" value="F:hydrolase activity, acting on ester bonds"/>
    <property type="evidence" value="ECO:0007669"/>
    <property type="project" value="UniProtKB-UniRule"/>
</dbReference>
<evidence type="ECO:0000313" key="7">
    <source>
        <dbReference type="EMBL" id="TLG74272.1"/>
    </source>
</evidence>
<dbReference type="InParanoid" id="A0A5R8QCP6"/>
<protein>
    <recommendedName>
        <fullName evidence="5">Putative pre-16S rRNA nuclease</fullName>
        <ecNumber evidence="5">3.1.-.-</ecNumber>
    </recommendedName>
</protein>
<dbReference type="EMBL" id="VBWP01000004">
    <property type="protein sequence ID" value="TLG74272.1"/>
    <property type="molecule type" value="Genomic_DNA"/>
</dbReference>
<dbReference type="Pfam" id="PF03652">
    <property type="entry name" value="RuvX"/>
    <property type="match status" value="1"/>
</dbReference>
<comment type="similarity">
    <text evidence="5">Belongs to the YqgF HJR family.</text>
</comment>
<feature type="domain" description="YqgF/RNase H-like" evidence="6">
    <location>
        <begin position="1"/>
        <end position="103"/>
    </location>
</feature>
<dbReference type="NCBIfam" id="TIGR00250">
    <property type="entry name" value="RNAse_H_YqgF"/>
    <property type="match status" value="1"/>
</dbReference>
<dbReference type="AlphaFoldDB" id="A0A5R8QCP6"/>
<organism evidence="7 8">
    <name type="scientific">Culicoidibacter larvae</name>
    <dbReference type="NCBI Taxonomy" id="2579976"/>
    <lineage>
        <taxon>Bacteria</taxon>
        <taxon>Bacillati</taxon>
        <taxon>Bacillota</taxon>
        <taxon>Culicoidibacteria</taxon>
        <taxon>Culicoidibacterales</taxon>
        <taxon>Culicoidibacteraceae</taxon>
        <taxon>Culicoidibacter</taxon>
    </lineage>
</organism>
<dbReference type="GO" id="GO:0000967">
    <property type="term" value="P:rRNA 5'-end processing"/>
    <property type="evidence" value="ECO:0007669"/>
    <property type="project" value="UniProtKB-UniRule"/>
</dbReference>
<comment type="function">
    <text evidence="5">Could be a nuclease involved in processing of the 5'-end of pre-16S rRNA.</text>
</comment>
<name>A0A5R8QCP6_9FIRM</name>
<accession>A0A5R8QCP6</accession>
<evidence type="ECO:0000313" key="8">
    <source>
        <dbReference type="Proteomes" id="UP000306912"/>
    </source>
</evidence>
<evidence type="ECO:0000256" key="5">
    <source>
        <dbReference type="HAMAP-Rule" id="MF_00651"/>
    </source>
</evidence>
<dbReference type="InterPro" id="IPR037027">
    <property type="entry name" value="YqgF/RNaseH-like_dom_sf"/>
</dbReference>
<reference evidence="7 8" key="1">
    <citation type="submission" date="2019-05" db="EMBL/GenBank/DDBJ databases">
        <title>Culicoidintestinum kansasii gen. nov., sp. nov. from the gastrointestinal tract of the biting midge, Culicoides sonorensis.</title>
        <authorList>
            <person name="Neupane S."/>
            <person name="Ghosh A."/>
            <person name="Gunther S."/>
            <person name="Martin K."/>
            <person name="Zurek L."/>
        </authorList>
    </citation>
    <scope>NUCLEOTIDE SEQUENCE [LARGE SCALE GENOMIC DNA]</scope>
    <source>
        <strain evidence="7 8">CS-1</strain>
    </source>
</reference>
<dbReference type="GO" id="GO:0005829">
    <property type="term" value="C:cytosol"/>
    <property type="evidence" value="ECO:0007669"/>
    <property type="project" value="TreeGrafter"/>
</dbReference>
<keyword evidence="3 5" id="KW-0540">Nuclease</keyword>
<comment type="caution">
    <text evidence="7">The sequence shown here is derived from an EMBL/GenBank/DDBJ whole genome shotgun (WGS) entry which is preliminary data.</text>
</comment>
<dbReference type="EC" id="3.1.-.-" evidence="5"/>
<dbReference type="CDD" id="cd16964">
    <property type="entry name" value="YqgF"/>
    <property type="match status" value="1"/>
</dbReference>
<dbReference type="Gene3D" id="3.30.420.140">
    <property type="entry name" value="YqgF/RNase H-like domain"/>
    <property type="match status" value="1"/>
</dbReference>
<dbReference type="HAMAP" id="MF_00651">
    <property type="entry name" value="Nuclease_YqgF"/>
    <property type="match status" value="1"/>
</dbReference>
<dbReference type="PANTHER" id="PTHR33317">
    <property type="entry name" value="POLYNUCLEOTIDYL TRANSFERASE, RIBONUCLEASE H-LIKE SUPERFAMILY PROTEIN"/>
    <property type="match status" value="1"/>
</dbReference>
<dbReference type="InterPro" id="IPR005227">
    <property type="entry name" value="YqgF"/>
</dbReference>
<dbReference type="PANTHER" id="PTHR33317:SF4">
    <property type="entry name" value="POLYNUCLEOTIDYL TRANSFERASE, RIBONUCLEASE H-LIKE SUPERFAMILY PROTEIN"/>
    <property type="match status" value="1"/>
</dbReference>
<keyword evidence="4 5" id="KW-0378">Hydrolase</keyword>
<keyword evidence="2 5" id="KW-0690">Ribosome biogenesis</keyword>
<dbReference type="Proteomes" id="UP000306912">
    <property type="component" value="Unassembled WGS sequence"/>
</dbReference>
<keyword evidence="8" id="KW-1185">Reference proteome</keyword>
<comment type="subcellular location">
    <subcellularLocation>
        <location evidence="5">Cytoplasm</location>
    </subcellularLocation>
</comment>
<gene>
    <name evidence="7" type="primary">ruvX</name>
    <name evidence="7" type="ORF">FEZ08_06080</name>
</gene>